<reference evidence="1 2" key="1">
    <citation type="submission" date="2023-01" db="EMBL/GenBank/DDBJ databases">
        <authorList>
            <person name="Kreplak J."/>
        </authorList>
    </citation>
    <scope>NUCLEOTIDE SEQUENCE [LARGE SCALE GENOMIC DNA]</scope>
</reference>
<dbReference type="AlphaFoldDB" id="A0AAV1BB39"/>
<accession>A0AAV1BB39</accession>
<protein>
    <submittedName>
        <fullName evidence="1">Uncharacterized protein</fullName>
    </submittedName>
</protein>
<organism evidence="1 2">
    <name type="scientific">Vicia faba</name>
    <name type="common">Broad bean</name>
    <name type="synonym">Faba vulgaris</name>
    <dbReference type="NCBI Taxonomy" id="3906"/>
    <lineage>
        <taxon>Eukaryota</taxon>
        <taxon>Viridiplantae</taxon>
        <taxon>Streptophyta</taxon>
        <taxon>Embryophyta</taxon>
        <taxon>Tracheophyta</taxon>
        <taxon>Spermatophyta</taxon>
        <taxon>Magnoliopsida</taxon>
        <taxon>eudicotyledons</taxon>
        <taxon>Gunneridae</taxon>
        <taxon>Pentapetalae</taxon>
        <taxon>rosids</taxon>
        <taxon>fabids</taxon>
        <taxon>Fabales</taxon>
        <taxon>Fabaceae</taxon>
        <taxon>Papilionoideae</taxon>
        <taxon>50 kb inversion clade</taxon>
        <taxon>NPAAA clade</taxon>
        <taxon>Hologalegina</taxon>
        <taxon>IRL clade</taxon>
        <taxon>Fabeae</taxon>
        <taxon>Vicia</taxon>
    </lineage>
</organism>
<gene>
    <name evidence="1" type="ORF">VFH_VI187680</name>
</gene>
<evidence type="ECO:0000313" key="2">
    <source>
        <dbReference type="Proteomes" id="UP001157006"/>
    </source>
</evidence>
<sequence length="111" mass="12569">MSDNKVDSMKHFEARTSYMSSSNTLHPSFSRNHVGLEVITTSDDYGSEGMFEPSIKGEISSLGLLDALKSYIGGRKNCTGIPMPISILYEEEIRVHLQRRDLNRDFIQTRL</sequence>
<proteinExistence type="predicted"/>
<evidence type="ECO:0000313" key="1">
    <source>
        <dbReference type="EMBL" id="CAI8619775.1"/>
    </source>
</evidence>
<dbReference type="Proteomes" id="UP001157006">
    <property type="component" value="Chromosome 6"/>
</dbReference>
<name>A0AAV1BB39_VICFA</name>
<dbReference type="EMBL" id="OX451741">
    <property type="protein sequence ID" value="CAI8619775.1"/>
    <property type="molecule type" value="Genomic_DNA"/>
</dbReference>
<keyword evidence="2" id="KW-1185">Reference proteome</keyword>